<evidence type="ECO:0000313" key="3">
    <source>
        <dbReference type="Proteomes" id="UP000295727"/>
    </source>
</evidence>
<gene>
    <name evidence="2" type="ORF">E1956_22115</name>
</gene>
<evidence type="ECO:0000313" key="2">
    <source>
        <dbReference type="EMBL" id="QBQ99833.1"/>
    </source>
</evidence>
<dbReference type="RefSeq" id="WP_134752934.1">
    <property type="nucleotide sequence ID" value="NZ_CP038149.1"/>
</dbReference>
<keyword evidence="1" id="KW-0732">Signal</keyword>
<feature type="signal peptide" evidence="1">
    <location>
        <begin position="1"/>
        <end position="25"/>
    </location>
</feature>
<organism evidence="2 3">
    <name type="scientific">Paraburkholderia pallida</name>
    <dbReference type="NCBI Taxonomy" id="2547399"/>
    <lineage>
        <taxon>Bacteria</taxon>
        <taxon>Pseudomonadati</taxon>
        <taxon>Pseudomonadota</taxon>
        <taxon>Betaproteobacteria</taxon>
        <taxon>Burkholderiales</taxon>
        <taxon>Burkholderiaceae</taxon>
        <taxon>Paraburkholderia</taxon>
    </lineage>
</organism>
<evidence type="ECO:0000256" key="1">
    <source>
        <dbReference type="SAM" id="SignalP"/>
    </source>
</evidence>
<protein>
    <submittedName>
        <fullName evidence="2">Uncharacterized protein</fullName>
    </submittedName>
</protein>
<proteinExistence type="predicted"/>
<keyword evidence="3" id="KW-1185">Reference proteome</keyword>
<feature type="chain" id="PRO_5020856770" evidence="1">
    <location>
        <begin position="26"/>
        <end position="97"/>
    </location>
</feature>
<accession>A0A4P7D0E7</accession>
<dbReference type="KEGG" id="ppai:E1956_22115"/>
<reference evidence="2 3" key="1">
    <citation type="submission" date="2019-03" db="EMBL/GenBank/DDBJ databases">
        <title>Paraburkholderia sp. 7MH5, isolated from subtropical forest soil.</title>
        <authorList>
            <person name="Gao Z.-H."/>
            <person name="Qiu L.-H."/>
        </authorList>
    </citation>
    <scope>NUCLEOTIDE SEQUENCE [LARGE SCALE GENOMIC DNA]</scope>
    <source>
        <strain evidence="2 3">7MH5</strain>
    </source>
</reference>
<sequence length="97" mass="9809">MKKQSMLRLSVILLATVGAISTASAQSTGQLAQGQVAETAGVTQVAQVQQPAMGINHIGAATATPEVAHIQNGQTNPGATQQPCVGPASFCTLYFGS</sequence>
<name>A0A4P7D0E7_9BURK</name>
<dbReference type="AlphaFoldDB" id="A0A4P7D0E7"/>
<dbReference type="EMBL" id="CP038149">
    <property type="protein sequence ID" value="QBQ99833.1"/>
    <property type="molecule type" value="Genomic_DNA"/>
</dbReference>
<dbReference type="Proteomes" id="UP000295727">
    <property type="component" value="Chromosome 2"/>
</dbReference>